<proteinExistence type="predicted"/>
<dbReference type="EMBL" id="RWJI01000001">
    <property type="protein sequence ID" value="RRQ51385.1"/>
    <property type="molecule type" value="Genomic_DNA"/>
</dbReference>
<evidence type="ECO:0000313" key="3">
    <source>
        <dbReference type="Proteomes" id="UP000268553"/>
    </source>
</evidence>
<reference evidence="2 3" key="1">
    <citation type="submission" date="2018-12" db="EMBL/GenBank/DDBJ databases">
        <authorList>
            <person name="Kim S.-J."/>
            <person name="Jung G.-Y."/>
        </authorList>
    </citation>
    <scope>NUCLEOTIDE SEQUENCE [LARGE SCALE GENOMIC DNA]</scope>
    <source>
        <strain evidence="2 3">03SU3-P</strain>
    </source>
</reference>
<dbReference type="AlphaFoldDB" id="A0A426RQV8"/>
<organism evidence="2 3">
    <name type="scientific">Sphingorhabdus wooponensis</name>
    <dbReference type="NCBI Taxonomy" id="940136"/>
    <lineage>
        <taxon>Bacteria</taxon>
        <taxon>Pseudomonadati</taxon>
        <taxon>Pseudomonadota</taxon>
        <taxon>Alphaproteobacteria</taxon>
        <taxon>Sphingomonadales</taxon>
        <taxon>Sphingomonadaceae</taxon>
        <taxon>Sphingorhabdus</taxon>
    </lineage>
</organism>
<dbReference type="InterPro" id="IPR004891">
    <property type="entry name" value="Mercury-R_MerC"/>
</dbReference>
<accession>A0A426RQV8</accession>
<evidence type="ECO:0000256" key="1">
    <source>
        <dbReference type="SAM" id="Phobius"/>
    </source>
</evidence>
<sequence>MAQVWQKWRWDGLGLSIAGLCLFHCLITTVLLAILASGSGVLLNPMIHEAGLGLAILLGVVALGKGFRAHGLFLPAFVGALGIGMMGGALTLPHGIMEIAWTVIGVVLLGFGHLLNHRARGGPAIAR</sequence>
<feature type="transmembrane region" description="Helical" evidence="1">
    <location>
        <begin position="71"/>
        <end position="90"/>
    </location>
</feature>
<evidence type="ECO:0000313" key="2">
    <source>
        <dbReference type="EMBL" id="RRQ51385.1"/>
    </source>
</evidence>
<dbReference type="Pfam" id="PF03203">
    <property type="entry name" value="MerC"/>
    <property type="match status" value="1"/>
</dbReference>
<protein>
    <submittedName>
        <fullName evidence="2">MerC domain-containing protein</fullName>
    </submittedName>
</protein>
<dbReference type="GO" id="GO:0016020">
    <property type="term" value="C:membrane"/>
    <property type="evidence" value="ECO:0007669"/>
    <property type="project" value="InterPro"/>
</dbReference>
<comment type="caution">
    <text evidence="2">The sequence shown here is derived from an EMBL/GenBank/DDBJ whole genome shotgun (WGS) entry which is preliminary data.</text>
</comment>
<keyword evidence="3" id="KW-1185">Reference proteome</keyword>
<feature type="transmembrane region" description="Helical" evidence="1">
    <location>
        <begin position="46"/>
        <end position="64"/>
    </location>
</feature>
<keyword evidence="1" id="KW-0812">Transmembrane</keyword>
<dbReference type="OrthoDB" id="6078385at2"/>
<dbReference type="GO" id="GO:0015097">
    <property type="term" value="F:mercury ion transmembrane transporter activity"/>
    <property type="evidence" value="ECO:0007669"/>
    <property type="project" value="InterPro"/>
</dbReference>
<feature type="transmembrane region" description="Helical" evidence="1">
    <location>
        <begin position="12"/>
        <end position="34"/>
    </location>
</feature>
<dbReference type="RefSeq" id="WP_125229400.1">
    <property type="nucleotide sequence ID" value="NZ_RWJI01000001.1"/>
</dbReference>
<gene>
    <name evidence="2" type="ORF">D7D48_00255</name>
</gene>
<name>A0A426RQV8_9SPHN</name>
<keyword evidence="1" id="KW-1133">Transmembrane helix</keyword>
<feature type="transmembrane region" description="Helical" evidence="1">
    <location>
        <begin position="96"/>
        <end position="115"/>
    </location>
</feature>
<keyword evidence="1" id="KW-0472">Membrane</keyword>
<dbReference type="Proteomes" id="UP000268553">
    <property type="component" value="Unassembled WGS sequence"/>
</dbReference>